<keyword evidence="2" id="KW-0472">Membrane</keyword>
<dbReference type="Proteomes" id="UP000248198">
    <property type="component" value="Unassembled WGS sequence"/>
</dbReference>
<dbReference type="GO" id="GO:0030246">
    <property type="term" value="F:carbohydrate binding"/>
    <property type="evidence" value="ECO:0007669"/>
    <property type="project" value="InterPro"/>
</dbReference>
<reference evidence="7 8" key="1">
    <citation type="submission" date="2018-06" db="EMBL/GenBank/DDBJ databases">
        <title>Genomic Encyclopedia of Archaeal and Bacterial Type Strains, Phase II (KMG-II): from individual species to whole genera.</title>
        <authorList>
            <person name="Goeker M."/>
        </authorList>
    </citation>
    <scope>NUCLEOTIDE SEQUENCE [LARGE SCALE GENOMIC DNA]</scope>
    <source>
        <strain evidence="7 8">DSM 27372</strain>
    </source>
</reference>
<evidence type="ECO:0000256" key="2">
    <source>
        <dbReference type="ARBA" id="ARBA00023136"/>
    </source>
</evidence>
<dbReference type="AlphaFoldDB" id="A0A318UBD2"/>
<dbReference type="InterPro" id="IPR036942">
    <property type="entry name" value="Beta-barrel_TonB_sf"/>
</dbReference>
<keyword evidence="7" id="KW-0675">Receptor</keyword>
<keyword evidence="4" id="KW-0732">Signal</keyword>
<dbReference type="Pfam" id="PF13620">
    <property type="entry name" value="CarboxypepD_reg"/>
    <property type="match status" value="1"/>
</dbReference>
<evidence type="ECO:0000256" key="4">
    <source>
        <dbReference type="SAM" id="SignalP"/>
    </source>
</evidence>
<keyword evidence="3" id="KW-0998">Cell outer membrane</keyword>
<name>A0A318UBD2_9SPHI</name>
<dbReference type="GO" id="GO:0009279">
    <property type="term" value="C:cell outer membrane"/>
    <property type="evidence" value="ECO:0007669"/>
    <property type="project" value="UniProtKB-SubCell"/>
</dbReference>
<dbReference type="Gene3D" id="2.170.130.10">
    <property type="entry name" value="TonB-dependent receptor, plug domain"/>
    <property type="match status" value="1"/>
</dbReference>
<dbReference type="Gene3D" id="2.40.170.20">
    <property type="entry name" value="TonB-dependent receptor, beta-barrel domain"/>
    <property type="match status" value="1"/>
</dbReference>
<evidence type="ECO:0000259" key="6">
    <source>
        <dbReference type="Pfam" id="PF14905"/>
    </source>
</evidence>
<dbReference type="RefSeq" id="WP_110832652.1">
    <property type="nucleotide sequence ID" value="NZ_QKLU01000005.1"/>
</dbReference>
<comment type="subcellular location">
    <subcellularLocation>
        <location evidence="1">Cell outer membrane</location>
    </subcellularLocation>
</comment>
<sequence length="817" mass="92497">MIKKLMTLVVIGLCIAQFSSLAQQNNLSISGQIKDDQGKAFDLATVALFTLKDSLLVKTMFTENDGKFIFNQLKPGTYQIRVSSMGYSTYRSTALNLNTTTGNLNLGDLKLMSSSKALKEVNINFQKAFVERKIDRTVVNVDALISNAGTTALDVLGNAPGISIDQNGNISLKGKQGVNIFIDDKPTYLSGADLENYLRSLPSSALNQIEIMTNPPARYDAAGNAGVINIKTKKSKLSGFNGGLNLGLTQGEKTRSNNSFNFNYYKDKVNIFGNLSYNLNNSFTDLDLNRTYKNSDGSPKSYFNQNSYFKRHGNTYNIKTGLDYYQSDNTTWGIVLTGMNRISSQINDNTSNLLNLDHQPYSIIKAKNLDDIHYKNGAVNLNYRHKFGKSGKELTFDADYLVYRNQTDQTYYNDTYSGNNQLTDQDRLNGDLPSNIDIYTFKSDYSQPLNKEWKLDAGVKSSYIKTNNTATYLYTYKGLTSPDYEKSNHFIYKENINAGYINLRKEGKRFSVQAGLRLENTVSDGHQLGNVLKPDSSFRRTYTSLFPTVYLSYKLDTMDRHQFGLNYGRRIDRPYYQDLNPFFNPLDKFTYYVGNPFLKPAFTQSLELSHTYKNKLTTTIGYSKTKDDFNETIEIVDGIYYSRPGNIGTRTQKSIAMDGGLDITKWLTFHVYAEYGQIHSETNFYTGFLVTNGDYFRSNGNVQFKFGKDWSAELNYRYQSRQKEVQFLIGSVHDFGAGIQKKLSPSTTLKLSINDIFRTRIYTGVINNLANAEASWRNRGDFRNAVLSFSYRFGKAISNNRKHDASGAEAEQNRVKN</sequence>
<evidence type="ECO:0000313" key="7">
    <source>
        <dbReference type="EMBL" id="PYF72843.1"/>
    </source>
</evidence>
<dbReference type="Pfam" id="PF14905">
    <property type="entry name" value="OMP_b-brl_3"/>
    <property type="match status" value="1"/>
</dbReference>
<dbReference type="InterPro" id="IPR012910">
    <property type="entry name" value="Plug_dom"/>
</dbReference>
<protein>
    <submittedName>
        <fullName evidence="7">Outer membrane receptor protein involved in Fe transport</fullName>
    </submittedName>
</protein>
<comment type="caution">
    <text evidence="7">The sequence shown here is derived from an EMBL/GenBank/DDBJ whole genome shotgun (WGS) entry which is preliminary data.</text>
</comment>
<evidence type="ECO:0000313" key="8">
    <source>
        <dbReference type="Proteomes" id="UP000248198"/>
    </source>
</evidence>
<dbReference type="EMBL" id="QKLU01000005">
    <property type="protein sequence ID" value="PYF72843.1"/>
    <property type="molecule type" value="Genomic_DNA"/>
</dbReference>
<evidence type="ECO:0000256" key="3">
    <source>
        <dbReference type="ARBA" id="ARBA00023237"/>
    </source>
</evidence>
<organism evidence="7 8">
    <name type="scientific">Pedobacter nutrimenti</name>
    <dbReference type="NCBI Taxonomy" id="1241337"/>
    <lineage>
        <taxon>Bacteria</taxon>
        <taxon>Pseudomonadati</taxon>
        <taxon>Bacteroidota</taxon>
        <taxon>Sphingobacteriia</taxon>
        <taxon>Sphingobacteriales</taxon>
        <taxon>Sphingobacteriaceae</taxon>
        <taxon>Pedobacter</taxon>
    </lineage>
</organism>
<dbReference type="SUPFAM" id="SSF49452">
    <property type="entry name" value="Starch-binding domain-like"/>
    <property type="match status" value="1"/>
</dbReference>
<dbReference type="InterPro" id="IPR013784">
    <property type="entry name" value="Carb-bd-like_fold"/>
</dbReference>
<dbReference type="SUPFAM" id="SSF56935">
    <property type="entry name" value="Porins"/>
    <property type="match status" value="1"/>
</dbReference>
<dbReference type="InterPro" id="IPR037066">
    <property type="entry name" value="Plug_dom_sf"/>
</dbReference>
<feature type="domain" description="TonB-dependent receptor plug" evidence="5">
    <location>
        <begin position="136"/>
        <end position="227"/>
    </location>
</feature>
<dbReference type="Gene3D" id="2.60.40.1120">
    <property type="entry name" value="Carboxypeptidase-like, regulatory domain"/>
    <property type="match status" value="1"/>
</dbReference>
<accession>A0A318UBD2</accession>
<feature type="domain" description="Outer membrane protein beta-barrel" evidence="6">
    <location>
        <begin position="385"/>
        <end position="791"/>
    </location>
</feature>
<gene>
    <name evidence="7" type="ORF">B0O44_105215</name>
</gene>
<evidence type="ECO:0000259" key="5">
    <source>
        <dbReference type="Pfam" id="PF07715"/>
    </source>
</evidence>
<dbReference type="OrthoDB" id="606851at2"/>
<dbReference type="InterPro" id="IPR041700">
    <property type="entry name" value="OMP_b-brl_3"/>
</dbReference>
<proteinExistence type="predicted"/>
<keyword evidence="8" id="KW-1185">Reference proteome</keyword>
<dbReference type="Pfam" id="PF07715">
    <property type="entry name" value="Plug"/>
    <property type="match status" value="1"/>
</dbReference>
<feature type="signal peptide" evidence="4">
    <location>
        <begin position="1"/>
        <end position="22"/>
    </location>
</feature>
<evidence type="ECO:0000256" key="1">
    <source>
        <dbReference type="ARBA" id="ARBA00004442"/>
    </source>
</evidence>
<feature type="chain" id="PRO_5016387106" evidence="4">
    <location>
        <begin position="23"/>
        <end position="817"/>
    </location>
</feature>